<protein>
    <recommendedName>
        <fullName evidence="5">DNA repair protein</fullName>
    </recommendedName>
</protein>
<reference evidence="3 4" key="1">
    <citation type="submission" date="2022-01" db="EMBL/GenBank/DDBJ databases">
        <title>Paraglaciecola sp. G1-23.</title>
        <authorList>
            <person name="Jin M.S."/>
            <person name="Han D.M."/>
            <person name="Kim H.M."/>
            <person name="Jeon C.O."/>
        </authorList>
    </citation>
    <scope>NUCLEOTIDE SEQUENCE [LARGE SCALE GENOMIC DNA]</scope>
    <source>
        <strain evidence="3 4">G1-23</strain>
    </source>
</reference>
<evidence type="ECO:0008006" key="5">
    <source>
        <dbReference type="Google" id="ProtNLM"/>
    </source>
</evidence>
<evidence type="ECO:0000256" key="2">
    <source>
        <dbReference type="SAM" id="Phobius"/>
    </source>
</evidence>
<dbReference type="Proteomes" id="UP001521137">
    <property type="component" value="Unassembled WGS sequence"/>
</dbReference>
<proteinExistence type="predicted"/>
<keyword evidence="4" id="KW-1185">Reference proteome</keyword>
<evidence type="ECO:0000313" key="4">
    <source>
        <dbReference type="Proteomes" id="UP001521137"/>
    </source>
</evidence>
<accession>A0ABS9D282</accession>
<comment type="caution">
    <text evidence="3">The sequence shown here is derived from an EMBL/GenBank/DDBJ whole genome shotgun (WGS) entry which is preliminary data.</text>
</comment>
<keyword evidence="2" id="KW-1133">Transmembrane helix</keyword>
<evidence type="ECO:0000256" key="1">
    <source>
        <dbReference type="SAM" id="MobiDB-lite"/>
    </source>
</evidence>
<organism evidence="3 4">
    <name type="scientific">Paraglaciecola algarum</name>
    <dbReference type="NCBI Taxonomy" id="3050085"/>
    <lineage>
        <taxon>Bacteria</taxon>
        <taxon>Pseudomonadati</taxon>
        <taxon>Pseudomonadota</taxon>
        <taxon>Gammaproteobacteria</taxon>
        <taxon>Alteromonadales</taxon>
        <taxon>Alteromonadaceae</taxon>
        <taxon>Paraglaciecola</taxon>
    </lineage>
</organism>
<keyword evidence="2" id="KW-0812">Transmembrane</keyword>
<keyword evidence="2" id="KW-0472">Membrane</keyword>
<dbReference type="EMBL" id="JAKGAS010000001">
    <property type="protein sequence ID" value="MCF2946592.1"/>
    <property type="molecule type" value="Genomic_DNA"/>
</dbReference>
<sequence>MVFTIIIILIVALVLVGIIVNAIQQHKHKAEAERRAEITKQRNIIDGTETALMASDNIPISQRLLFIMQRRVLQGLKTLQLMSESTSSSKERIKSLEESIKAIDVNKPAPAEDSFQLPQGDKQVIQFIRGVKTLRALLRAEFKKGKIESRVFLAEDKLLEGLQLRANVDTLVRRGDVAINNNQLGSARQCLEKAIGALSAQPSPTAYMTTKLAQLEDKLKNIESTLKSANSRDVAKKKESEKNELDELFSQKKKW</sequence>
<feature type="transmembrane region" description="Helical" evidence="2">
    <location>
        <begin position="6"/>
        <end position="24"/>
    </location>
</feature>
<dbReference type="RefSeq" id="WP_235310121.1">
    <property type="nucleotide sequence ID" value="NZ_JAKGAS010000001.1"/>
</dbReference>
<feature type="compositionally biased region" description="Basic and acidic residues" evidence="1">
    <location>
        <begin position="233"/>
        <end position="245"/>
    </location>
</feature>
<name>A0ABS9D282_9ALTE</name>
<gene>
    <name evidence="3" type="ORF">L0668_00605</name>
</gene>
<feature type="region of interest" description="Disordered" evidence="1">
    <location>
        <begin position="230"/>
        <end position="255"/>
    </location>
</feature>
<evidence type="ECO:0000313" key="3">
    <source>
        <dbReference type="EMBL" id="MCF2946592.1"/>
    </source>
</evidence>